<keyword evidence="2" id="KW-0812">Transmembrane</keyword>
<accession>A0ABP9QYA8</accession>
<evidence type="ECO:0000313" key="5">
    <source>
        <dbReference type="EMBL" id="GAA5169316.1"/>
    </source>
</evidence>
<protein>
    <submittedName>
        <fullName evidence="5">MCE family protein</fullName>
    </submittedName>
</protein>
<feature type="transmembrane region" description="Helical" evidence="2">
    <location>
        <begin position="6"/>
        <end position="26"/>
    </location>
</feature>
<name>A0ABP9QYA8_9PSEU</name>
<evidence type="ECO:0000256" key="1">
    <source>
        <dbReference type="SAM" id="MobiDB-lite"/>
    </source>
</evidence>
<dbReference type="RefSeq" id="WP_185063440.1">
    <property type="nucleotide sequence ID" value="NZ_BAABJP010000043.1"/>
</dbReference>
<evidence type="ECO:0000259" key="4">
    <source>
        <dbReference type="Pfam" id="PF11887"/>
    </source>
</evidence>
<gene>
    <name evidence="5" type="ORF">GCM10023321_64690</name>
</gene>
<feature type="domain" description="Mammalian cell entry C-terminal" evidence="4">
    <location>
        <begin position="122"/>
        <end position="292"/>
    </location>
</feature>
<dbReference type="PANTHER" id="PTHR33371:SF16">
    <property type="entry name" value="MCE-FAMILY PROTEIN MCE3F"/>
    <property type="match status" value="1"/>
</dbReference>
<evidence type="ECO:0000313" key="6">
    <source>
        <dbReference type="Proteomes" id="UP001428817"/>
    </source>
</evidence>
<dbReference type="InterPro" id="IPR005693">
    <property type="entry name" value="Mce"/>
</dbReference>
<dbReference type="Pfam" id="PF02470">
    <property type="entry name" value="MlaD"/>
    <property type="match status" value="1"/>
</dbReference>
<organism evidence="5 6">
    <name type="scientific">Pseudonocardia eucalypti</name>
    <dbReference type="NCBI Taxonomy" id="648755"/>
    <lineage>
        <taxon>Bacteria</taxon>
        <taxon>Bacillati</taxon>
        <taxon>Actinomycetota</taxon>
        <taxon>Actinomycetes</taxon>
        <taxon>Pseudonocardiales</taxon>
        <taxon>Pseudonocardiaceae</taxon>
        <taxon>Pseudonocardia</taxon>
    </lineage>
</organism>
<dbReference type="InterPro" id="IPR052336">
    <property type="entry name" value="MlaD_Phospholipid_Transporter"/>
</dbReference>
<dbReference type="Pfam" id="PF11887">
    <property type="entry name" value="Mce4_CUP1"/>
    <property type="match status" value="1"/>
</dbReference>
<feature type="domain" description="Mce/MlaD" evidence="3">
    <location>
        <begin position="39"/>
        <end position="114"/>
    </location>
</feature>
<dbReference type="EMBL" id="BAABJP010000043">
    <property type="protein sequence ID" value="GAA5169316.1"/>
    <property type="molecule type" value="Genomic_DNA"/>
</dbReference>
<comment type="caution">
    <text evidence="5">The sequence shown here is derived from an EMBL/GenBank/DDBJ whole genome shotgun (WGS) entry which is preliminary data.</text>
</comment>
<reference evidence="6" key="1">
    <citation type="journal article" date="2019" name="Int. J. Syst. Evol. Microbiol.">
        <title>The Global Catalogue of Microorganisms (GCM) 10K type strain sequencing project: providing services to taxonomists for standard genome sequencing and annotation.</title>
        <authorList>
            <consortium name="The Broad Institute Genomics Platform"/>
            <consortium name="The Broad Institute Genome Sequencing Center for Infectious Disease"/>
            <person name="Wu L."/>
            <person name="Ma J."/>
        </authorList>
    </citation>
    <scope>NUCLEOTIDE SEQUENCE [LARGE SCALE GENOMIC DNA]</scope>
    <source>
        <strain evidence="6">JCM 18303</strain>
    </source>
</reference>
<keyword evidence="2" id="KW-1133">Transmembrane helix</keyword>
<dbReference type="InterPro" id="IPR024516">
    <property type="entry name" value="Mce_C"/>
</dbReference>
<dbReference type="NCBIfam" id="TIGR00996">
    <property type="entry name" value="Mtu_fam_mce"/>
    <property type="match status" value="1"/>
</dbReference>
<dbReference type="PANTHER" id="PTHR33371">
    <property type="entry name" value="INTERMEMBRANE PHOSPHOLIPID TRANSPORT SYSTEM BINDING PROTEIN MLAD-RELATED"/>
    <property type="match status" value="1"/>
</dbReference>
<proteinExistence type="predicted"/>
<sequence>MITRKVVVQLCIFALIALVGTGYLGARYAGLDRLFGAGGYRVDVELADSGGIFPNAEVTYRGVAIGTVNALRLTPGGVTAELFIRNDAPPVPSDAHAVIANRSAIGEQTVDLRPEHAGGPYLAEGAVIPAARTALPPAPEQVLANADTLVRSVNTDALRTLVTELGAGFSGTGDSIGRLIDGADEVTRTANQYLPQFVSLLHNSQVVLRTQQAASQDIREYSRGLRQVAAELKKSDPDLRTVIDDLPETTDQVDWVVDHVGSPLSDVLEDLVPVTRVVEERGAAVKQLLVAYPMVLAMSSTLPDKTTGRGRLAFVLPFYDPPPCTKGYIPLNEQRAADDLTPNTHDLSKIGCQEPKGSPIGVRGPQHAPRPSR</sequence>
<keyword evidence="2" id="KW-0472">Membrane</keyword>
<feature type="region of interest" description="Disordered" evidence="1">
    <location>
        <begin position="339"/>
        <end position="373"/>
    </location>
</feature>
<dbReference type="Proteomes" id="UP001428817">
    <property type="component" value="Unassembled WGS sequence"/>
</dbReference>
<evidence type="ECO:0000256" key="2">
    <source>
        <dbReference type="SAM" id="Phobius"/>
    </source>
</evidence>
<evidence type="ECO:0000259" key="3">
    <source>
        <dbReference type="Pfam" id="PF02470"/>
    </source>
</evidence>
<dbReference type="InterPro" id="IPR003399">
    <property type="entry name" value="Mce/MlaD"/>
</dbReference>
<keyword evidence="6" id="KW-1185">Reference proteome</keyword>